<sequence>MVQNQIVQAATPTVCYRNKMKPMKSVKISKSTVETITPKSSPNSINQPGLFAEEQRTEDVKLNEIEKEEQKEEEKITSTKEVSFPLDIYSRVIYMVLLSNKLFL</sequence>
<dbReference type="AlphaFoldDB" id="A0A9C6W4I9"/>
<reference evidence="2" key="1">
    <citation type="submission" date="2025-08" db="UniProtKB">
        <authorList>
            <consortium name="RefSeq"/>
        </authorList>
    </citation>
    <scope>IDENTIFICATION</scope>
</reference>
<dbReference type="GeneID" id="125386303"/>
<accession>A0A9C6W4I9</accession>
<evidence type="ECO:0000313" key="1">
    <source>
        <dbReference type="Proteomes" id="UP000835206"/>
    </source>
</evidence>
<dbReference type="RefSeq" id="XP_048267914.1">
    <property type="nucleotide sequence ID" value="XM_048411957.1"/>
</dbReference>
<dbReference type="KEGG" id="bter:125386303"/>
<gene>
    <name evidence="2" type="primary">LOC125386303</name>
</gene>
<name>A0A9C6W4I9_BOMTE</name>
<keyword evidence="1" id="KW-1185">Reference proteome</keyword>
<protein>
    <submittedName>
        <fullName evidence="2">Uncharacterized protein LOC125386303</fullName>
    </submittedName>
</protein>
<dbReference type="Proteomes" id="UP000835206">
    <property type="component" value="Chromosome 14"/>
</dbReference>
<proteinExistence type="predicted"/>
<dbReference type="OrthoDB" id="10586339at2759"/>
<organism evidence="1 2">
    <name type="scientific">Bombus terrestris</name>
    <name type="common">Buff-tailed bumblebee</name>
    <name type="synonym">Apis terrestris</name>
    <dbReference type="NCBI Taxonomy" id="30195"/>
    <lineage>
        <taxon>Eukaryota</taxon>
        <taxon>Metazoa</taxon>
        <taxon>Ecdysozoa</taxon>
        <taxon>Arthropoda</taxon>
        <taxon>Hexapoda</taxon>
        <taxon>Insecta</taxon>
        <taxon>Pterygota</taxon>
        <taxon>Neoptera</taxon>
        <taxon>Endopterygota</taxon>
        <taxon>Hymenoptera</taxon>
        <taxon>Apocrita</taxon>
        <taxon>Aculeata</taxon>
        <taxon>Apoidea</taxon>
        <taxon>Anthophila</taxon>
        <taxon>Apidae</taxon>
        <taxon>Bombus</taxon>
        <taxon>Bombus</taxon>
    </lineage>
</organism>
<evidence type="ECO:0000313" key="2">
    <source>
        <dbReference type="RefSeq" id="XP_048267914.1"/>
    </source>
</evidence>